<comment type="subcellular location">
    <subcellularLocation>
        <location evidence="1">Membrane</location>
        <topology evidence="1">Multi-pass membrane protein</topology>
    </subcellularLocation>
</comment>
<evidence type="ECO:0000256" key="1">
    <source>
        <dbReference type="ARBA" id="ARBA00004141"/>
    </source>
</evidence>
<name>A0A562UWT4_9SPHN</name>
<accession>A0A562UWT4</accession>
<feature type="transmembrane region" description="Helical" evidence="6">
    <location>
        <begin position="33"/>
        <end position="52"/>
    </location>
</feature>
<evidence type="ECO:0000313" key="7">
    <source>
        <dbReference type="EMBL" id="TWJ10079.1"/>
    </source>
</evidence>
<gene>
    <name evidence="7" type="ORF">JN10_1737</name>
</gene>
<dbReference type="GO" id="GO:0016787">
    <property type="term" value="F:hydrolase activity"/>
    <property type="evidence" value="ECO:0007669"/>
    <property type="project" value="TreeGrafter"/>
</dbReference>
<feature type="transmembrane region" description="Helical" evidence="6">
    <location>
        <begin position="59"/>
        <end position="77"/>
    </location>
</feature>
<feature type="transmembrane region" description="Helical" evidence="6">
    <location>
        <begin position="12"/>
        <end position="27"/>
    </location>
</feature>
<protein>
    <submittedName>
        <fullName evidence="7">Putative membrane protein YhhN</fullName>
    </submittedName>
</protein>
<feature type="transmembrane region" description="Helical" evidence="6">
    <location>
        <begin position="135"/>
        <end position="152"/>
    </location>
</feature>
<evidence type="ECO:0000256" key="3">
    <source>
        <dbReference type="ARBA" id="ARBA00022692"/>
    </source>
</evidence>
<keyword evidence="4 6" id="KW-1133">Transmembrane helix</keyword>
<dbReference type="AlphaFoldDB" id="A0A562UWT4"/>
<feature type="transmembrane region" description="Helical" evidence="6">
    <location>
        <begin position="159"/>
        <end position="177"/>
    </location>
</feature>
<dbReference type="RefSeq" id="WP_067602816.1">
    <property type="nucleotide sequence ID" value="NZ_CP015963.1"/>
</dbReference>
<feature type="transmembrane region" description="Helical" evidence="6">
    <location>
        <begin position="189"/>
        <end position="209"/>
    </location>
</feature>
<comment type="similarity">
    <text evidence="2">Belongs to the TMEM86 family.</text>
</comment>
<evidence type="ECO:0000256" key="2">
    <source>
        <dbReference type="ARBA" id="ARBA00007375"/>
    </source>
</evidence>
<proteinExistence type="inferred from homology"/>
<keyword evidence="3 6" id="KW-0812">Transmembrane</keyword>
<dbReference type="PANTHER" id="PTHR31885">
    <property type="entry name" value="GH04784P"/>
    <property type="match status" value="1"/>
</dbReference>
<evidence type="ECO:0000256" key="4">
    <source>
        <dbReference type="ARBA" id="ARBA00022989"/>
    </source>
</evidence>
<dbReference type="Proteomes" id="UP000320547">
    <property type="component" value="Unassembled WGS sequence"/>
</dbReference>
<dbReference type="EMBL" id="VLLK01000001">
    <property type="protein sequence ID" value="TWJ10079.1"/>
    <property type="molecule type" value="Genomic_DNA"/>
</dbReference>
<evidence type="ECO:0000256" key="5">
    <source>
        <dbReference type="ARBA" id="ARBA00023136"/>
    </source>
</evidence>
<sequence length="223" mass="24392">MPKRALIDHRPWLLASVIAAVAYYFLRDNPIGEIWLIALKGTGVACLAFYAMRRGAVSEGQILAAVMLFSALGDMGIEIDFTLGGGLFFVSHVFAIWLYLRNPRAKPVGSQKALGVALLLGTPFISWVLSQDLAVALYGLALGGMAACAWMSRFPRYRVGIGAVLFVISDFLIFSQMGTFDLGDLPRFLIWPLYFVGQFLIATGVVQTLRGEHPGHEKAPQPE</sequence>
<feature type="transmembrane region" description="Helical" evidence="6">
    <location>
        <begin position="112"/>
        <end position="129"/>
    </location>
</feature>
<dbReference type="Pfam" id="PF07947">
    <property type="entry name" value="YhhN"/>
    <property type="match status" value="1"/>
</dbReference>
<comment type="caution">
    <text evidence="7">The sequence shown here is derived from an EMBL/GenBank/DDBJ whole genome shotgun (WGS) entry which is preliminary data.</text>
</comment>
<dbReference type="InterPro" id="IPR012506">
    <property type="entry name" value="TMEM86B-like"/>
</dbReference>
<dbReference type="GO" id="GO:0016020">
    <property type="term" value="C:membrane"/>
    <property type="evidence" value="ECO:0007669"/>
    <property type="project" value="UniProtKB-SubCell"/>
</dbReference>
<feature type="transmembrane region" description="Helical" evidence="6">
    <location>
        <begin position="83"/>
        <end position="100"/>
    </location>
</feature>
<keyword evidence="5 6" id="KW-0472">Membrane</keyword>
<evidence type="ECO:0000256" key="6">
    <source>
        <dbReference type="SAM" id="Phobius"/>
    </source>
</evidence>
<organism evidence="7 8">
    <name type="scientific">Altererythrobacter ishigakiensis</name>
    <dbReference type="NCBI Taxonomy" id="476157"/>
    <lineage>
        <taxon>Bacteria</taxon>
        <taxon>Pseudomonadati</taxon>
        <taxon>Pseudomonadota</taxon>
        <taxon>Alphaproteobacteria</taxon>
        <taxon>Sphingomonadales</taxon>
        <taxon>Erythrobacteraceae</taxon>
        <taxon>Altererythrobacter</taxon>
    </lineage>
</organism>
<dbReference type="PANTHER" id="PTHR31885:SF6">
    <property type="entry name" value="GH04784P"/>
    <property type="match status" value="1"/>
</dbReference>
<reference evidence="7 8" key="1">
    <citation type="submission" date="2019-07" db="EMBL/GenBank/DDBJ databases">
        <title>Genomic Encyclopedia of Archaeal and Bacterial Type Strains, Phase II (KMG-II): from individual species to whole genera.</title>
        <authorList>
            <person name="Goeker M."/>
        </authorList>
    </citation>
    <scope>NUCLEOTIDE SEQUENCE [LARGE SCALE GENOMIC DNA]</scope>
    <source>
        <strain evidence="7 8">ATCC BAA-2084</strain>
    </source>
</reference>
<keyword evidence="8" id="KW-1185">Reference proteome</keyword>
<evidence type="ECO:0000313" key="8">
    <source>
        <dbReference type="Proteomes" id="UP000320547"/>
    </source>
</evidence>
<dbReference type="OrthoDB" id="7390032at2"/>